<organism evidence="1 2">
    <name type="scientific">Candidatus Kaiserbacteria bacterium RIFCSPHIGHO2_01_FULL_54_36b</name>
    <dbReference type="NCBI Taxonomy" id="1798483"/>
    <lineage>
        <taxon>Bacteria</taxon>
        <taxon>Candidatus Kaiseribacteriota</taxon>
    </lineage>
</organism>
<name>A0A1F6CMG4_9BACT</name>
<comment type="caution">
    <text evidence="1">The sequence shown here is derived from an EMBL/GenBank/DDBJ whole genome shotgun (WGS) entry which is preliminary data.</text>
</comment>
<dbReference type="AlphaFoldDB" id="A0A1F6CMG4"/>
<gene>
    <name evidence="1" type="ORF">A2704_03665</name>
</gene>
<reference evidence="1 2" key="1">
    <citation type="journal article" date="2016" name="Nat. Commun.">
        <title>Thousands of microbial genomes shed light on interconnected biogeochemical processes in an aquifer system.</title>
        <authorList>
            <person name="Anantharaman K."/>
            <person name="Brown C.T."/>
            <person name="Hug L.A."/>
            <person name="Sharon I."/>
            <person name="Castelle C.J."/>
            <person name="Probst A.J."/>
            <person name="Thomas B.C."/>
            <person name="Singh A."/>
            <person name="Wilkins M.J."/>
            <person name="Karaoz U."/>
            <person name="Brodie E.L."/>
            <person name="Williams K.H."/>
            <person name="Hubbard S.S."/>
            <person name="Banfield J.F."/>
        </authorList>
    </citation>
    <scope>NUCLEOTIDE SEQUENCE [LARGE SCALE GENOMIC DNA]</scope>
</reference>
<evidence type="ECO:0000313" key="2">
    <source>
        <dbReference type="Proteomes" id="UP000176445"/>
    </source>
</evidence>
<dbReference type="EMBL" id="MFKW01000058">
    <property type="protein sequence ID" value="OGG50042.1"/>
    <property type="molecule type" value="Genomic_DNA"/>
</dbReference>
<accession>A0A1F6CMG4</accession>
<evidence type="ECO:0000313" key="1">
    <source>
        <dbReference type="EMBL" id="OGG50042.1"/>
    </source>
</evidence>
<proteinExistence type="predicted"/>
<dbReference type="Proteomes" id="UP000176445">
    <property type="component" value="Unassembled WGS sequence"/>
</dbReference>
<protein>
    <submittedName>
        <fullName evidence="1">Uncharacterized protein</fullName>
    </submittedName>
</protein>
<sequence>MSMLRTVVPECAELKALVLQVQLAERALRAHFSERPHLIDRGLVALGFIFGKNPDEAARWIKLLPPLDREVVCSIARETSQSAESA</sequence>